<evidence type="ECO:0000256" key="1">
    <source>
        <dbReference type="ARBA" id="ARBA00004308"/>
    </source>
</evidence>
<sequence>MGICQSCLGRRDKDVYEENEDNRLLYDDGNGMQYGSFGDGALNGDSDTAEVQRENEALQRVVAKTSNNMVDIFEIAPQDSNGRSSSTPFAYAGGQGARVARYHHLVSKLSTGGASPPAGVRVDWLADEDTADAYNERPASLKTLDEEGAALVGTFADAAAAMK</sequence>
<proteinExistence type="predicted"/>
<name>A0ABR0SWF2_9HYPO</name>
<evidence type="ECO:0000313" key="6">
    <source>
        <dbReference type="EMBL" id="KAK5996492.1"/>
    </source>
</evidence>
<evidence type="ECO:0000256" key="2">
    <source>
        <dbReference type="ARBA" id="ARBA00022707"/>
    </source>
</evidence>
<dbReference type="Pfam" id="PF15454">
    <property type="entry name" value="LAMTOR"/>
    <property type="match status" value="1"/>
</dbReference>
<evidence type="ECO:0000256" key="5">
    <source>
        <dbReference type="ARBA" id="ARBA00023288"/>
    </source>
</evidence>
<accession>A0ABR0SWF2</accession>
<evidence type="ECO:0000256" key="3">
    <source>
        <dbReference type="ARBA" id="ARBA00023136"/>
    </source>
</evidence>
<gene>
    <name evidence="6" type="ORF">PT974_01827</name>
</gene>
<evidence type="ECO:0000313" key="7">
    <source>
        <dbReference type="Proteomes" id="UP001338125"/>
    </source>
</evidence>
<dbReference type="SMART" id="SM01262">
    <property type="entry name" value="LAMTOR"/>
    <property type="match status" value="1"/>
</dbReference>
<reference evidence="6 7" key="1">
    <citation type="submission" date="2024-01" db="EMBL/GenBank/DDBJ databases">
        <title>Complete genome of Cladobotryum mycophilum ATHUM6906.</title>
        <authorList>
            <person name="Christinaki A.C."/>
            <person name="Myridakis A.I."/>
            <person name="Kouvelis V.N."/>
        </authorList>
    </citation>
    <scope>NUCLEOTIDE SEQUENCE [LARGE SCALE GENOMIC DNA]</scope>
    <source>
        <strain evidence="6 7">ATHUM6906</strain>
    </source>
</reference>
<dbReference type="Proteomes" id="UP001338125">
    <property type="component" value="Unassembled WGS sequence"/>
</dbReference>
<organism evidence="6 7">
    <name type="scientific">Cladobotryum mycophilum</name>
    <dbReference type="NCBI Taxonomy" id="491253"/>
    <lineage>
        <taxon>Eukaryota</taxon>
        <taxon>Fungi</taxon>
        <taxon>Dikarya</taxon>
        <taxon>Ascomycota</taxon>
        <taxon>Pezizomycotina</taxon>
        <taxon>Sordariomycetes</taxon>
        <taxon>Hypocreomycetidae</taxon>
        <taxon>Hypocreales</taxon>
        <taxon>Hypocreaceae</taxon>
        <taxon>Cladobotryum</taxon>
    </lineage>
</organism>
<dbReference type="EMBL" id="JAVFKD010000002">
    <property type="protein sequence ID" value="KAK5996492.1"/>
    <property type="molecule type" value="Genomic_DNA"/>
</dbReference>
<evidence type="ECO:0008006" key="8">
    <source>
        <dbReference type="Google" id="ProtNLM"/>
    </source>
</evidence>
<comment type="caution">
    <text evidence="6">The sequence shown here is derived from an EMBL/GenBank/DDBJ whole genome shotgun (WGS) entry which is preliminary data.</text>
</comment>
<keyword evidence="4" id="KW-0564">Palmitate</keyword>
<keyword evidence="7" id="KW-1185">Reference proteome</keyword>
<keyword evidence="3" id="KW-0472">Membrane</keyword>
<keyword evidence="5" id="KW-0449">Lipoprotein</keyword>
<evidence type="ECO:0000256" key="4">
    <source>
        <dbReference type="ARBA" id="ARBA00023139"/>
    </source>
</evidence>
<comment type="subcellular location">
    <subcellularLocation>
        <location evidence="1">Endomembrane system</location>
    </subcellularLocation>
</comment>
<protein>
    <recommendedName>
        <fullName evidence="8">Late endosomal/lysosomal adaptor and MAPK and MTOR activator domain-containing protein</fullName>
    </recommendedName>
</protein>
<dbReference type="InterPro" id="IPR028209">
    <property type="entry name" value="LAMTOR1/MEH1"/>
</dbReference>
<keyword evidence="2" id="KW-0519">Myristate</keyword>